<feature type="region of interest" description="Disordered" evidence="9">
    <location>
        <begin position="78"/>
        <end position="109"/>
    </location>
</feature>
<proteinExistence type="inferred from homology"/>
<reference evidence="10 11" key="1">
    <citation type="journal article" date="2023" name="Hortic Res">
        <title>Pangenome of water caltrop reveals structural variations and asymmetric subgenome divergence after allopolyploidization.</title>
        <authorList>
            <person name="Zhang X."/>
            <person name="Chen Y."/>
            <person name="Wang L."/>
            <person name="Yuan Y."/>
            <person name="Fang M."/>
            <person name="Shi L."/>
            <person name="Lu R."/>
            <person name="Comes H.P."/>
            <person name="Ma Y."/>
            <person name="Chen Y."/>
            <person name="Huang G."/>
            <person name="Zhou Y."/>
            <person name="Zheng Z."/>
            <person name="Qiu Y."/>
        </authorList>
    </citation>
    <scope>NUCLEOTIDE SEQUENCE [LARGE SCALE GENOMIC DNA]</scope>
    <source>
        <strain evidence="10">F231</strain>
    </source>
</reference>
<dbReference type="GO" id="GO:0016602">
    <property type="term" value="C:CCAAT-binding factor complex"/>
    <property type="evidence" value="ECO:0007669"/>
    <property type="project" value="InterPro"/>
</dbReference>
<evidence type="ECO:0000313" key="11">
    <source>
        <dbReference type="Proteomes" id="UP001346149"/>
    </source>
</evidence>
<dbReference type="PROSITE" id="PS51152">
    <property type="entry name" value="NFYA_HAP2_2"/>
    <property type="match status" value="1"/>
</dbReference>
<keyword evidence="5 8" id="KW-0804">Transcription</keyword>
<sequence length="318" mass="34972">MAIRIHNFPEKNFGRGNPPLSMSSFNVNYPSRWVSNEHQVPLSLSSNVCSKTDSPLQKGSHEIKNLSFKIVDQDSSSTQSLSISQSGGANSQDQSISSESGQNENCSRNVDGQMKSVFWHTNNTSEGTFNPSRSEHLHQMVHVPYPLPDPYFSGLMTAYGPPAIIQPQMGSQAVGLTPARVPLPLGLPEDGPIYVNAKQYHGIMRRRQSRAKLEAQNKLVKIRKPYLHESRHLHALNRVRGSGGRFLSTKKLQHASSHRDPSRKASHRPPHSERSIPAITCSETNVAACSTFKFPETGKWVSTLSTFQVGSGGAEGPP</sequence>
<dbReference type="PRINTS" id="PR00616">
    <property type="entry name" value="CCAATSUBUNTB"/>
</dbReference>
<dbReference type="Gene3D" id="6.10.250.2430">
    <property type="match status" value="1"/>
</dbReference>
<gene>
    <name evidence="10" type="ORF">SAY86_009500</name>
</gene>
<keyword evidence="6 8" id="KW-0539">Nucleus</keyword>
<accession>A0AAN7L409</accession>
<protein>
    <recommendedName>
        <fullName evidence="8">Nuclear transcription factor Y subunit</fullName>
    </recommendedName>
</protein>
<dbReference type="PROSITE" id="PS00686">
    <property type="entry name" value="NFYA_HAP2_1"/>
    <property type="match status" value="1"/>
</dbReference>
<feature type="region of interest" description="Disordered" evidence="9">
    <location>
        <begin position="250"/>
        <end position="279"/>
    </location>
</feature>
<name>A0AAN7L409_TRANT</name>
<keyword evidence="3 8" id="KW-0238">DNA-binding</keyword>
<dbReference type="AlphaFoldDB" id="A0AAN7L409"/>
<evidence type="ECO:0000313" key="10">
    <source>
        <dbReference type="EMBL" id="KAK4774565.1"/>
    </source>
</evidence>
<comment type="caution">
    <text evidence="10">The sequence shown here is derived from an EMBL/GenBank/DDBJ whole genome shotgun (WGS) entry which is preliminary data.</text>
</comment>
<keyword evidence="11" id="KW-1185">Reference proteome</keyword>
<comment type="function">
    <text evidence="8">Component of the sequence-specific heterotrimeric transcription factor (NF-Y) which specifically recognizes a 5'-CCAAT-3' box motif found in the promoters of its target genes.</text>
</comment>
<dbReference type="InterPro" id="IPR018362">
    <property type="entry name" value="CCAAT-binding_factor_CS"/>
</dbReference>
<dbReference type="GO" id="GO:0003677">
    <property type="term" value="F:DNA binding"/>
    <property type="evidence" value="ECO:0007669"/>
    <property type="project" value="UniProtKB-KW"/>
</dbReference>
<comment type="subunit">
    <text evidence="7">Heterotrimeric transcription factor composed of three components, NF-YA, NF-YB and NF-YC. NF-YB and NF-YC must interact and dimerize for NF-YA association and DNA binding.</text>
</comment>
<comment type="subcellular location">
    <subcellularLocation>
        <location evidence="1 8">Nucleus</location>
    </subcellularLocation>
</comment>
<dbReference type="Pfam" id="PF02045">
    <property type="entry name" value="CBFB_NFYA"/>
    <property type="match status" value="1"/>
</dbReference>
<evidence type="ECO:0000256" key="2">
    <source>
        <dbReference type="ARBA" id="ARBA00023015"/>
    </source>
</evidence>
<dbReference type="SMART" id="SM00521">
    <property type="entry name" value="CBF"/>
    <property type="match status" value="1"/>
</dbReference>
<dbReference type="EMBL" id="JAXQNO010000019">
    <property type="protein sequence ID" value="KAK4774565.1"/>
    <property type="molecule type" value="Genomic_DNA"/>
</dbReference>
<keyword evidence="4" id="KW-0010">Activator</keyword>
<evidence type="ECO:0000256" key="9">
    <source>
        <dbReference type="SAM" id="MobiDB-lite"/>
    </source>
</evidence>
<comment type="similarity">
    <text evidence="8">Belongs to the NFYA/HAP2 subunit family.</text>
</comment>
<evidence type="ECO:0000256" key="4">
    <source>
        <dbReference type="ARBA" id="ARBA00023159"/>
    </source>
</evidence>
<evidence type="ECO:0000256" key="7">
    <source>
        <dbReference type="ARBA" id="ARBA00025911"/>
    </source>
</evidence>
<evidence type="ECO:0000256" key="1">
    <source>
        <dbReference type="ARBA" id="ARBA00004123"/>
    </source>
</evidence>
<feature type="compositionally biased region" description="Polar residues" evidence="9">
    <location>
        <begin position="87"/>
        <end position="109"/>
    </location>
</feature>
<keyword evidence="2 8" id="KW-0805">Transcription regulation</keyword>
<evidence type="ECO:0000256" key="6">
    <source>
        <dbReference type="ARBA" id="ARBA00023242"/>
    </source>
</evidence>
<organism evidence="10 11">
    <name type="scientific">Trapa natans</name>
    <name type="common">Water chestnut</name>
    <dbReference type="NCBI Taxonomy" id="22666"/>
    <lineage>
        <taxon>Eukaryota</taxon>
        <taxon>Viridiplantae</taxon>
        <taxon>Streptophyta</taxon>
        <taxon>Embryophyta</taxon>
        <taxon>Tracheophyta</taxon>
        <taxon>Spermatophyta</taxon>
        <taxon>Magnoliopsida</taxon>
        <taxon>eudicotyledons</taxon>
        <taxon>Gunneridae</taxon>
        <taxon>Pentapetalae</taxon>
        <taxon>rosids</taxon>
        <taxon>malvids</taxon>
        <taxon>Myrtales</taxon>
        <taxon>Lythraceae</taxon>
        <taxon>Trapa</taxon>
    </lineage>
</organism>
<dbReference type="InterPro" id="IPR001289">
    <property type="entry name" value="NFYA"/>
</dbReference>
<dbReference type="GO" id="GO:0003700">
    <property type="term" value="F:DNA-binding transcription factor activity"/>
    <property type="evidence" value="ECO:0007669"/>
    <property type="project" value="UniProtKB-UniRule"/>
</dbReference>
<evidence type="ECO:0000256" key="3">
    <source>
        <dbReference type="ARBA" id="ARBA00023125"/>
    </source>
</evidence>
<evidence type="ECO:0000256" key="8">
    <source>
        <dbReference type="RuleBase" id="RU367155"/>
    </source>
</evidence>
<dbReference type="PANTHER" id="PTHR12632">
    <property type="entry name" value="TRANSCRIPTION FACTOR NF-Y ALPHA-RELATED"/>
    <property type="match status" value="1"/>
</dbReference>
<evidence type="ECO:0000256" key="5">
    <source>
        <dbReference type="ARBA" id="ARBA00023163"/>
    </source>
</evidence>
<dbReference type="Proteomes" id="UP001346149">
    <property type="component" value="Unassembled WGS sequence"/>
</dbReference>